<evidence type="ECO:0000313" key="2">
    <source>
        <dbReference type="Proteomes" id="UP001149860"/>
    </source>
</evidence>
<sequence length="366" mass="43238">MLMALRNEQLVLARDANKKHHYFCPKCGSSVKLKIGMNRQPYFAHLQKLGSIEAESAQHKDGKQQLLEDMLKQRLNAQTEVVMSNHEQRADVYVPDAKIVLEYQCSSISVSNVAKRTSEYKDSEIDVWWILGDNYLKRRLTIATIQKFARFKVECGFYLIFYSVIQRKYVIWSHIQEANGQYTYQSIGFYSLHECWLSRNQITYKVPTRHQRKLEILKESKRIQIGILKKNSSCAELAELCYQRGKLLAGAPNVCHSLNGRFYPLFLKGGFDFRLRMLFTITDYRGEFLNNEELWQLYQEILRQYQINFVQVRGVSQFYLIEFRRFIRDLREASVIKYSNNGIKLIASPDWYSDYEHKRLAIEQIE</sequence>
<accession>A0ACD5DE03</accession>
<name>A0ACD5DE03_9LACO</name>
<protein>
    <submittedName>
        <fullName evidence="1">Competence protein CoiA</fullName>
    </submittedName>
</protein>
<dbReference type="Proteomes" id="UP001149860">
    <property type="component" value="Chromosome"/>
</dbReference>
<gene>
    <name evidence="1" type="ORF">O0236_008090</name>
</gene>
<dbReference type="EMBL" id="CP168151">
    <property type="protein sequence ID" value="XFD39373.1"/>
    <property type="molecule type" value="Genomic_DNA"/>
</dbReference>
<proteinExistence type="predicted"/>
<evidence type="ECO:0000313" key="1">
    <source>
        <dbReference type="EMBL" id="XFD39373.1"/>
    </source>
</evidence>
<organism evidence="1 2">
    <name type="scientific">Lentilactobacillus terminaliae</name>
    <dbReference type="NCBI Taxonomy" id="3003483"/>
    <lineage>
        <taxon>Bacteria</taxon>
        <taxon>Bacillati</taxon>
        <taxon>Bacillota</taxon>
        <taxon>Bacilli</taxon>
        <taxon>Lactobacillales</taxon>
        <taxon>Lactobacillaceae</taxon>
        <taxon>Lentilactobacillus</taxon>
    </lineage>
</organism>
<keyword evidence="2" id="KW-1185">Reference proteome</keyword>
<reference evidence="1" key="1">
    <citation type="submission" date="2024-08" db="EMBL/GenBank/DDBJ databases">
        <title>Lentilactobacillus sp. nov., isolated from tree bark.</title>
        <authorList>
            <person name="Phuengjayaem S."/>
            <person name="Tanasupawat S."/>
        </authorList>
    </citation>
    <scope>NUCLEOTIDE SEQUENCE</scope>
    <source>
        <strain evidence="1">SPB1-3</strain>
    </source>
</reference>